<dbReference type="InterPro" id="IPR006073">
    <property type="entry name" value="GTP-bd"/>
</dbReference>
<protein>
    <recommendedName>
        <fullName evidence="4">G domain-containing protein</fullName>
    </recommendedName>
</protein>
<name>A0A165KKI2_9APHY</name>
<keyword evidence="3" id="KW-1133">Transmembrane helix</keyword>
<accession>A0A165KKI2</accession>
<evidence type="ECO:0000256" key="1">
    <source>
        <dbReference type="SAM" id="Coils"/>
    </source>
</evidence>
<keyword evidence="6" id="KW-1185">Reference proteome</keyword>
<reference evidence="5 6" key="1">
    <citation type="journal article" date="2016" name="Mol. Biol. Evol.">
        <title>Comparative Genomics of Early-Diverging Mushroom-Forming Fungi Provides Insights into the Origins of Lignocellulose Decay Capabilities.</title>
        <authorList>
            <person name="Nagy L.G."/>
            <person name="Riley R."/>
            <person name="Tritt A."/>
            <person name="Adam C."/>
            <person name="Daum C."/>
            <person name="Floudas D."/>
            <person name="Sun H."/>
            <person name="Yadav J.S."/>
            <person name="Pangilinan J."/>
            <person name="Larsson K.H."/>
            <person name="Matsuura K."/>
            <person name="Barry K."/>
            <person name="Labutti K."/>
            <person name="Kuo R."/>
            <person name="Ohm R.A."/>
            <person name="Bhattacharya S.S."/>
            <person name="Shirouzu T."/>
            <person name="Yoshinaga Y."/>
            <person name="Martin F.M."/>
            <person name="Grigoriev I.V."/>
            <person name="Hibbett D.S."/>
        </authorList>
    </citation>
    <scope>NUCLEOTIDE SEQUENCE [LARGE SCALE GENOMIC DNA]</scope>
    <source>
        <strain evidence="5 6">L-15889</strain>
    </source>
</reference>
<evidence type="ECO:0000256" key="3">
    <source>
        <dbReference type="SAM" id="Phobius"/>
    </source>
</evidence>
<dbReference type="InterPro" id="IPR045058">
    <property type="entry name" value="GIMA/IAN/Toc"/>
</dbReference>
<dbReference type="SUPFAM" id="SSF52540">
    <property type="entry name" value="P-loop containing nucleoside triphosphate hydrolases"/>
    <property type="match status" value="1"/>
</dbReference>
<gene>
    <name evidence="5" type="ORF">DAEQUDRAFT_770777</name>
</gene>
<proteinExistence type="predicted"/>
<dbReference type="InterPro" id="IPR027417">
    <property type="entry name" value="P-loop_NTPase"/>
</dbReference>
<dbReference type="GO" id="GO:0005525">
    <property type="term" value="F:GTP binding"/>
    <property type="evidence" value="ECO:0007669"/>
    <property type="project" value="InterPro"/>
</dbReference>
<evidence type="ECO:0000313" key="6">
    <source>
        <dbReference type="Proteomes" id="UP000076727"/>
    </source>
</evidence>
<dbReference type="OrthoDB" id="8954335at2759"/>
<evidence type="ECO:0000259" key="4">
    <source>
        <dbReference type="Pfam" id="PF01926"/>
    </source>
</evidence>
<dbReference type="Pfam" id="PF01926">
    <property type="entry name" value="MMR_HSR1"/>
    <property type="match status" value="1"/>
</dbReference>
<organism evidence="5 6">
    <name type="scientific">Daedalea quercina L-15889</name>
    <dbReference type="NCBI Taxonomy" id="1314783"/>
    <lineage>
        <taxon>Eukaryota</taxon>
        <taxon>Fungi</taxon>
        <taxon>Dikarya</taxon>
        <taxon>Basidiomycota</taxon>
        <taxon>Agaricomycotina</taxon>
        <taxon>Agaricomycetes</taxon>
        <taxon>Polyporales</taxon>
        <taxon>Fomitopsis</taxon>
    </lineage>
</organism>
<dbReference type="STRING" id="1314783.A0A165KKI2"/>
<sequence>MSVQIPPNDWESSESGSGYDRPLLPSQARLPLLSLSVDGYEIVGNQVTDGREVTIAVMGATGSGKSTFINLVSGSDLTVNDGLKSCTSDVEFSRSFELAGRSVRLIDTPGFDDTTRSDTEVLKMIAVALSQIYQEGHKLSGIIYMQRISDFRMTGISRRNFHLFRKLCGEGALSNVVIVTNMWSEVTPDRGLAREDELASDSMFFRPALDKGAKMMRHDNTYHSAVTIMLQLIPNTPKPLLLQTELVEETKDIAETAVGAELAHDIEEQRQRYVEEIGELEKEMQDAFRSKDSETAEELKTAREEAEAKVALIEKEQKGFYGTLATMAAVTAPLVAAAAAVGVALIAGQRRSPSPDL</sequence>
<feature type="region of interest" description="Disordered" evidence="2">
    <location>
        <begin position="1"/>
        <end position="21"/>
    </location>
</feature>
<keyword evidence="3" id="KW-0472">Membrane</keyword>
<dbReference type="Gene3D" id="3.40.50.300">
    <property type="entry name" value="P-loop containing nucleotide triphosphate hydrolases"/>
    <property type="match status" value="1"/>
</dbReference>
<dbReference type="PANTHER" id="PTHR10903">
    <property type="entry name" value="GTPASE, IMAP FAMILY MEMBER-RELATED"/>
    <property type="match status" value="1"/>
</dbReference>
<keyword evidence="1" id="KW-0175">Coiled coil</keyword>
<feature type="domain" description="G" evidence="4">
    <location>
        <begin position="54"/>
        <end position="112"/>
    </location>
</feature>
<dbReference type="EMBL" id="KV429207">
    <property type="protein sequence ID" value="KZT63255.1"/>
    <property type="molecule type" value="Genomic_DNA"/>
</dbReference>
<dbReference type="Proteomes" id="UP000076727">
    <property type="component" value="Unassembled WGS sequence"/>
</dbReference>
<feature type="transmembrane region" description="Helical" evidence="3">
    <location>
        <begin position="320"/>
        <end position="347"/>
    </location>
</feature>
<feature type="coiled-coil region" evidence="1">
    <location>
        <begin position="263"/>
        <end position="316"/>
    </location>
</feature>
<evidence type="ECO:0000256" key="2">
    <source>
        <dbReference type="SAM" id="MobiDB-lite"/>
    </source>
</evidence>
<keyword evidence="3" id="KW-0812">Transmembrane</keyword>
<dbReference type="PANTHER" id="PTHR10903:SF184">
    <property type="entry name" value="GTP-BINDING PROTEIN A"/>
    <property type="match status" value="1"/>
</dbReference>
<dbReference type="AlphaFoldDB" id="A0A165KKI2"/>
<evidence type="ECO:0000313" key="5">
    <source>
        <dbReference type="EMBL" id="KZT63255.1"/>
    </source>
</evidence>